<dbReference type="Proteomes" id="UP000799437">
    <property type="component" value="Unassembled WGS sequence"/>
</dbReference>
<proteinExistence type="predicted"/>
<dbReference type="AlphaFoldDB" id="A0A6A6VP64"/>
<keyword evidence="2" id="KW-1185">Reference proteome</keyword>
<dbReference type="RefSeq" id="XP_033594890.1">
    <property type="nucleotide sequence ID" value="XM_033745045.1"/>
</dbReference>
<organism evidence="1 2">
    <name type="scientific">Pseudovirgaria hyperparasitica</name>
    <dbReference type="NCBI Taxonomy" id="470096"/>
    <lineage>
        <taxon>Eukaryota</taxon>
        <taxon>Fungi</taxon>
        <taxon>Dikarya</taxon>
        <taxon>Ascomycota</taxon>
        <taxon>Pezizomycotina</taxon>
        <taxon>Dothideomycetes</taxon>
        <taxon>Dothideomycetes incertae sedis</taxon>
        <taxon>Acrospermales</taxon>
        <taxon>Acrospermaceae</taxon>
        <taxon>Pseudovirgaria</taxon>
    </lineage>
</organism>
<evidence type="ECO:0000313" key="2">
    <source>
        <dbReference type="Proteomes" id="UP000799437"/>
    </source>
</evidence>
<accession>A0A6A6VP64</accession>
<evidence type="ECO:0000313" key="1">
    <source>
        <dbReference type="EMBL" id="KAF2752432.1"/>
    </source>
</evidence>
<dbReference type="GeneID" id="54486099"/>
<sequence length="95" mass="10838">MWYKTILSQRPYKPLNLAEWYPDALGFMSMTDCAKPLGDLAAHTSVSQIRGDADLEWYVMYVTRTTRVLFVEWSVLYIAYHPSVAITSSATLSLL</sequence>
<dbReference type="EMBL" id="ML996631">
    <property type="protein sequence ID" value="KAF2752432.1"/>
    <property type="molecule type" value="Genomic_DNA"/>
</dbReference>
<gene>
    <name evidence="1" type="ORF">EJ05DRAFT_481300</name>
</gene>
<reference evidence="1" key="1">
    <citation type="journal article" date="2020" name="Stud. Mycol.">
        <title>101 Dothideomycetes genomes: a test case for predicting lifestyles and emergence of pathogens.</title>
        <authorList>
            <person name="Haridas S."/>
            <person name="Albert R."/>
            <person name="Binder M."/>
            <person name="Bloem J."/>
            <person name="Labutti K."/>
            <person name="Salamov A."/>
            <person name="Andreopoulos B."/>
            <person name="Baker S."/>
            <person name="Barry K."/>
            <person name="Bills G."/>
            <person name="Bluhm B."/>
            <person name="Cannon C."/>
            <person name="Castanera R."/>
            <person name="Culley D."/>
            <person name="Daum C."/>
            <person name="Ezra D."/>
            <person name="Gonzalez J."/>
            <person name="Henrissat B."/>
            <person name="Kuo A."/>
            <person name="Liang C."/>
            <person name="Lipzen A."/>
            <person name="Lutzoni F."/>
            <person name="Magnuson J."/>
            <person name="Mondo S."/>
            <person name="Nolan M."/>
            <person name="Ohm R."/>
            <person name="Pangilinan J."/>
            <person name="Park H.-J."/>
            <person name="Ramirez L."/>
            <person name="Alfaro M."/>
            <person name="Sun H."/>
            <person name="Tritt A."/>
            <person name="Yoshinaga Y."/>
            <person name="Zwiers L.-H."/>
            <person name="Turgeon B."/>
            <person name="Goodwin S."/>
            <person name="Spatafora J."/>
            <person name="Crous P."/>
            <person name="Grigoriev I."/>
        </authorList>
    </citation>
    <scope>NUCLEOTIDE SEQUENCE</scope>
    <source>
        <strain evidence="1">CBS 121739</strain>
    </source>
</reference>
<name>A0A6A6VP64_9PEZI</name>
<protein>
    <submittedName>
        <fullName evidence="1">Uncharacterized protein</fullName>
    </submittedName>
</protein>